<dbReference type="EMBL" id="CP029149">
    <property type="protein sequence ID" value="QHN65995.1"/>
    <property type="molecule type" value="Genomic_DNA"/>
</dbReference>
<sequence>MSNQENFELSKTDPALLKLVSGGTISFKAFEEDILALASVIAGTSHQNLSEIEDKIIIKESILKLKREPDNEYDKFAICILFEEHKLGYIPKAKNQTIARLMDAGKEFYAKATHKEWEGKWLKIDMEVFLKD</sequence>
<dbReference type="InterPro" id="IPR014905">
    <property type="entry name" value="HIRAN"/>
</dbReference>
<dbReference type="GO" id="GO:0004519">
    <property type="term" value="F:endonuclease activity"/>
    <property type="evidence" value="ECO:0007669"/>
    <property type="project" value="UniProtKB-KW"/>
</dbReference>
<dbReference type="Proteomes" id="UP000464318">
    <property type="component" value="Chromosome"/>
</dbReference>
<organism evidence="1 2">
    <name type="scientific">Bergeyella cardium</name>
    <dbReference type="NCBI Taxonomy" id="1585976"/>
    <lineage>
        <taxon>Bacteria</taxon>
        <taxon>Pseudomonadati</taxon>
        <taxon>Bacteroidota</taxon>
        <taxon>Flavobacteriia</taxon>
        <taxon>Flavobacteriales</taxon>
        <taxon>Weeksellaceae</taxon>
        <taxon>Bergeyella</taxon>
    </lineage>
</organism>
<dbReference type="GO" id="GO:0008270">
    <property type="term" value="F:zinc ion binding"/>
    <property type="evidence" value="ECO:0007669"/>
    <property type="project" value="InterPro"/>
</dbReference>
<dbReference type="KEGG" id="bcad:DBX24_08920"/>
<name>A0A6P1QW33_9FLAO</name>
<dbReference type="SMART" id="SM00910">
    <property type="entry name" value="HIRAN"/>
    <property type="match status" value="1"/>
</dbReference>
<dbReference type="Pfam" id="PF08797">
    <property type="entry name" value="HIRAN"/>
    <property type="match status" value="1"/>
</dbReference>
<protein>
    <submittedName>
        <fullName evidence="1">Restriction endonuclease</fullName>
    </submittedName>
</protein>
<evidence type="ECO:0000313" key="2">
    <source>
        <dbReference type="Proteomes" id="UP000464318"/>
    </source>
</evidence>
<keyword evidence="2" id="KW-1185">Reference proteome</keyword>
<dbReference type="GO" id="GO:0016818">
    <property type="term" value="F:hydrolase activity, acting on acid anhydrides, in phosphorus-containing anhydrides"/>
    <property type="evidence" value="ECO:0007669"/>
    <property type="project" value="InterPro"/>
</dbReference>
<dbReference type="GO" id="GO:0003676">
    <property type="term" value="F:nucleic acid binding"/>
    <property type="evidence" value="ECO:0007669"/>
    <property type="project" value="InterPro"/>
</dbReference>
<proteinExistence type="predicted"/>
<gene>
    <name evidence="1" type="ORF">DBX24_08920</name>
</gene>
<keyword evidence="1" id="KW-0540">Nuclease</keyword>
<accession>A0A6P1QW33</accession>
<dbReference type="Gene3D" id="3.30.70.2330">
    <property type="match status" value="1"/>
</dbReference>
<dbReference type="AlphaFoldDB" id="A0A6P1QW33"/>
<keyword evidence="1" id="KW-0378">Hydrolase</keyword>
<dbReference type="RefSeq" id="WP_120488981.1">
    <property type="nucleotide sequence ID" value="NZ_CP029149.1"/>
</dbReference>
<keyword evidence="1" id="KW-0255">Endonuclease</keyword>
<dbReference type="OrthoDB" id="9812156at2"/>
<reference evidence="1 2" key="1">
    <citation type="submission" date="2018-04" db="EMBL/GenBank/DDBJ databases">
        <title>Characteristic and Complete Genome Sequencing of A Novel Member of Infective Endocarditis Causative Bacteria: Bergeyella cardium QL-PH.</title>
        <authorList>
            <person name="Pan H."/>
            <person name="Sun E."/>
            <person name="Zhang Y."/>
        </authorList>
    </citation>
    <scope>NUCLEOTIDE SEQUENCE [LARGE SCALE GENOMIC DNA]</scope>
    <source>
        <strain evidence="1 2">HPQL</strain>
    </source>
</reference>
<evidence type="ECO:0000313" key="1">
    <source>
        <dbReference type="EMBL" id="QHN65995.1"/>
    </source>
</evidence>